<name>A0ACC6JY02_9PSED</name>
<sequence length="349" mass="38471">MLRIAVLGAGRIGKIHAANVAMNPRTKLVVVADPWKEGVDALANQLGCEAAYDYGCAVDRDDVDAVFIGTPTEFHIELMLRAVKLGKPVICEKPIDMDYERAEAAVNELERLNGRVMLAFNRRFDPDYLRLRRSIDDGEIGDVRQVIITSRDPGLASRAYLESSGGIYRDMTIHDFDMARSLLGEEPVEVFAIGSRLVDPTLESIPDYDSVMVLMRTASGRQCHINCCREAVYGFDQRLEVSGSKGMLLNENHRTNTVRRYGADATDVAEPLLHFFLERHADSYKIELNCFLDALETNSPMPATPRDGLLALRLANCATESAATGKVVRVGNVLSLVEPSAQVTQVAAL</sequence>
<proteinExistence type="predicted"/>
<keyword evidence="1" id="KW-0560">Oxidoreductase</keyword>
<gene>
    <name evidence="1" type="ORF">J2W83_000675</name>
</gene>
<keyword evidence="2" id="KW-1185">Reference proteome</keyword>
<dbReference type="EC" id="1.1.1.18" evidence="1"/>
<dbReference type="Proteomes" id="UP001259587">
    <property type="component" value="Unassembled WGS sequence"/>
</dbReference>
<comment type="caution">
    <text evidence="1">The sequence shown here is derived from an EMBL/GenBank/DDBJ whole genome shotgun (WGS) entry which is preliminary data.</text>
</comment>
<dbReference type="EC" id="1.1.1.369" evidence="1"/>
<organism evidence="1 2">
    <name type="scientific">Pseudomonas hunanensis</name>
    <dbReference type="NCBI Taxonomy" id="1247546"/>
    <lineage>
        <taxon>Bacteria</taxon>
        <taxon>Pseudomonadati</taxon>
        <taxon>Pseudomonadota</taxon>
        <taxon>Gammaproteobacteria</taxon>
        <taxon>Pseudomonadales</taxon>
        <taxon>Pseudomonadaceae</taxon>
        <taxon>Pseudomonas</taxon>
    </lineage>
</organism>
<accession>A0ACC6JY02</accession>
<evidence type="ECO:0000313" key="1">
    <source>
        <dbReference type="EMBL" id="MDR6711085.1"/>
    </source>
</evidence>
<dbReference type="EMBL" id="JAVDTH010000003">
    <property type="protein sequence ID" value="MDR6711085.1"/>
    <property type="molecule type" value="Genomic_DNA"/>
</dbReference>
<protein>
    <submittedName>
        <fullName evidence="1">Myo-inositol 2-dehydrogenase/D-chiro-inositol 1-dehydrogenase</fullName>
        <ecNumber evidence="1">1.1.1.18</ecNumber>
        <ecNumber evidence="1">1.1.1.369</ecNumber>
    </submittedName>
</protein>
<reference evidence="1" key="1">
    <citation type="submission" date="2023-07" db="EMBL/GenBank/DDBJ databases">
        <title>Sorghum-associated microbial communities from plants grown in Nebraska, USA.</title>
        <authorList>
            <person name="Schachtman D."/>
        </authorList>
    </citation>
    <scope>NUCLEOTIDE SEQUENCE</scope>
    <source>
        <strain evidence="1">BE56</strain>
    </source>
</reference>
<evidence type="ECO:0000313" key="2">
    <source>
        <dbReference type="Proteomes" id="UP001259587"/>
    </source>
</evidence>